<reference evidence="1" key="1">
    <citation type="submission" date="2021-04" db="EMBL/GenBank/DDBJ databases">
        <authorList>
            <person name="Rodrigo-Torres L."/>
            <person name="Arahal R. D."/>
            <person name="Lucena T."/>
        </authorList>
    </citation>
    <scope>NUCLEOTIDE SEQUENCE</scope>
    <source>
        <strain evidence="1">AS29M-1</strain>
    </source>
</reference>
<dbReference type="SFLD" id="SFLDG01135">
    <property type="entry name" value="C1.5.6:_HAD__Beta-PGM__Phospha"/>
    <property type="match status" value="1"/>
</dbReference>
<dbReference type="SFLD" id="SFLDG01129">
    <property type="entry name" value="C1.5:_HAD__Beta-PGM__Phosphata"/>
    <property type="match status" value="1"/>
</dbReference>
<dbReference type="InterPro" id="IPR023214">
    <property type="entry name" value="HAD_sf"/>
</dbReference>
<dbReference type="SUPFAM" id="SSF56784">
    <property type="entry name" value="HAD-like"/>
    <property type="match status" value="1"/>
</dbReference>
<dbReference type="NCBIfam" id="NF008087">
    <property type="entry name" value="PRK10826.1"/>
    <property type="match status" value="1"/>
</dbReference>
<keyword evidence="2" id="KW-1185">Reference proteome</keyword>
<dbReference type="Gene3D" id="3.40.50.1000">
    <property type="entry name" value="HAD superfamily/HAD-like"/>
    <property type="match status" value="1"/>
</dbReference>
<dbReference type="SFLD" id="SFLDS00003">
    <property type="entry name" value="Haloacid_Dehalogenase"/>
    <property type="match status" value="1"/>
</dbReference>
<keyword evidence="1" id="KW-0378">Hydrolase</keyword>
<dbReference type="EMBL" id="OU015584">
    <property type="protein sequence ID" value="CAG5082586.1"/>
    <property type="molecule type" value="Genomic_DNA"/>
</dbReference>
<dbReference type="NCBIfam" id="TIGR01509">
    <property type="entry name" value="HAD-SF-IA-v3"/>
    <property type="match status" value="1"/>
</dbReference>
<evidence type="ECO:0000313" key="1">
    <source>
        <dbReference type="EMBL" id="CAG5082586.1"/>
    </source>
</evidence>
<dbReference type="AlphaFoldDB" id="A0A916JN35"/>
<dbReference type="RefSeq" id="WP_258542161.1">
    <property type="nucleotide sequence ID" value="NZ_OU015584.1"/>
</dbReference>
<proteinExistence type="predicted"/>
<evidence type="ECO:0000313" key="2">
    <source>
        <dbReference type="Proteomes" id="UP000683507"/>
    </source>
</evidence>
<dbReference type="InterPro" id="IPR041492">
    <property type="entry name" value="HAD_2"/>
</dbReference>
<sequence length="214" mass="24182">MKAHIFDMDGLLIDSEPFWRAAEIKVFSSLGIPFNEEMCRQTVGMRIDEVVNYWNNELALNMPIHSTANNIVDELISLVKRDGIALPGVYATLENLKANDRKIALASSSQMRIIEEVTEKLNIQDFFSVLHSAEFEKYGKPSPDVFLTTAKKLGVSPMECVVYEDSKNGMRAGIAAKMKTIIIPEFPEPHLSWHDEADIKWSSLEKFSLELSET</sequence>
<protein>
    <submittedName>
        <fullName evidence="1">Hexitol phosphatase B</fullName>
        <ecNumber evidence="1">3.1.3.68</ecNumber>
    </submittedName>
</protein>
<organism evidence="1 2">
    <name type="scientific">Parvicella tangerina</name>
    <dbReference type="NCBI Taxonomy" id="2829795"/>
    <lineage>
        <taxon>Bacteria</taxon>
        <taxon>Pseudomonadati</taxon>
        <taxon>Bacteroidota</taxon>
        <taxon>Flavobacteriia</taxon>
        <taxon>Flavobacteriales</taxon>
        <taxon>Parvicellaceae</taxon>
        <taxon>Parvicella</taxon>
    </lineage>
</organism>
<dbReference type="PANTHER" id="PTHR18901">
    <property type="entry name" value="2-DEOXYGLUCOSE-6-PHOSPHATE PHOSPHATASE 2"/>
    <property type="match status" value="1"/>
</dbReference>
<dbReference type="KEGG" id="ptan:CRYO30217_01958"/>
<dbReference type="Gene3D" id="1.10.150.240">
    <property type="entry name" value="Putative phosphatase, domain 2"/>
    <property type="match status" value="1"/>
</dbReference>
<dbReference type="InterPro" id="IPR023198">
    <property type="entry name" value="PGP-like_dom2"/>
</dbReference>
<dbReference type="InterPro" id="IPR006439">
    <property type="entry name" value="HAD-SF_hydro_IA"/>
</dbReference>
<name>A0A916JN35_9FLAO</name>
<gene>
    <name evidence="1" type="primary">hxpB</name>
    <name evidence="1" type="ORF">CRYO30217_01958</name>
</gene>
<dbReference type="Pfam" id="PF13419">
    <property type="entry name" value="HAD_2"/>
    <property type="match status" value="1"/>
</dbReference>
<dbReference type="InterPro" id="IPR036412">
    <property type="entry name" value="HAD-like_sf"/>
</dbReference>
<dbReference type="PANTHER" id="PTHR18901:SF38">
    <property type="entry name" value="PSEUDOURIDINE-5'-PHOSPHATASE"/>
    <property type="match status" value="1"/>
</dbReference>
<accession>A0A916JN35</accession>
<dbReference type="Proteomes" id="UP000683507">
    <property type="component" value="Chromosome"/>
</dbReference>
<dbReference type="GO" id="GO:0003850">
    <property type="term" value="F:2-deoxyglucose-6-phosphatase activity"/>
    <property type="evidence" value="ECO:0007669"/>
    <property type="project" value="UniProtKB-EC"/>
</dbReference>
<dbReference type="CDD" id="cd07505">
    <property type="entry name" value="HAD_BPGM-like"/>
    <property type="match status" value="1"/>
</dbReference>
<dbReference type="EC" id="3.1.3.68" evidence="1"/>